<name>A0ABW8N2N6_9BURK</name>
<dbReference type="CDD" id="cd06261">
    <property type="entry name" value="TM_PBP2"/>
    <property type="match status" value="1"/>
</dbReference>
<dbReference type="PROSITE" id="PS50928">
    <property type="entry name" value="ABC_TM1"/>
    <property type="match status" value="1"/>
</dbReference>
<proteinExistence type="inferred from homology"/>
<keyword evidence="6 7" id="KW-0472">Membrane</keyword>
<organism evidence="9 10">
    <name type="scientific">Caballeronia udeis</name>
    <dbReference type="NCBI Taxonomy" id="1232866"/>
    <lineage>
        <taxon>Bacteria</taxon>
        <taxon>Pseudomonadati</taxon>
        <taxon>Pseudomonadota</taxon>
        <taxon>Betaproteobacteria</taxon>
        <taxon>Burkholderiales</taxon>
        <taxon>Burkholderiaceae</taxon>
        <taxon>Caballeronia</taxon>
    </lineage>
</organism>
<dbReference type="Gene3D" id="1.10.3720.10">
    <property type="entry name" value="MetI-like"/>
    <property type="match status" value="1"/>
</dbReference>
<keyword evidence="2 7" id="KW-0813">Transport</keyword>
<evidence type="ECO:0000256" key="4">
    <source>
        <dbReference type="ARBA" id="ARBA00022692"/>
    </source>
</evidence>
<dbReference type="InterPro" id="IPR000515">
    <property type="entry name" value="MetI-like"/>
</dbReference>
<feature type="transmembrane region" description="Helical" evidence="7">
    <location>
        <begin position="197"/>
        <end position="223"/>
    </location>
</feature>
<evidence type="ECO:0000256" key="1">
    <source>
        <dbReference type="ARBA" id="ARBA00004651"/>
    </source>
</evidence>
<dbReference type="PANTHER" id="PTHR43386:SF1">
    <property type="entry name" value="D,D-DIPEPTIDE TRANSPORT SYSTEM PERMEASE PROTEIN DDPC-RELATED"/>
    <property type="match status" value="1"/>
</dbReference>
<dbReference type="EMBL" id="JBIYDN010000069">
    <property type="protein sequence ID" value="MFK4448945.1"/>
    <property type="molecule type" value="Genomic_DNA"/>
</dbReference>
<feature type="transmembrane region" description="Helical" evidence="7">
    <location>
        <begin position="78"/>
        <end position="106"/>
    </location>
</feature>
<evidence type="ECO:0000313" key="9">
    <source>
        <dbReference type="EMBL" id="MFK4448945.1"/>
    </source>
</evidence>
<feature type="transmembrane region" description="Helical" evidence="7">
    <location>
        <begin position="243"/>
        <end position="265"/>
    </location>
</feature>
<dbReference type="Proteomes" id="UP001620514">
    <property type="component" value="Unassembled WGS sequence"/>
</dbReference>
<dbReference type="InterPro" id="IPR050366">
    <property type="entry name" value="BP-dependent_transpt_permease"/>
</dbReference>
<dbReference type="InterPro" id="IPR025966">
    <property type="entry name" value="OppC_N"/>
</dbReference>
<dbReference type="SUPFAM" id="SSF161098">
    <property type="entry name" value="MetI-like"/>
    <property type="match status" value="1"/>
</dbReference>
<feature type="domain" description="ABC transmembrane type-1" evidence="8">
    <location>
        <begin position="76"/>
        <end position="265"/>
    </location>
</feature>
<comment type="caution">
    <text evidence="9">The sequence shown here is derived from an EMBL/GenBank/DDBJ whole genome shotgun (WGS) entry which is preliminary data.</text>
</comment>
<dbReference type="RefSeq" id="WP_404615615.1">
    <property type="nucleotide sequence ID" value="NZ_JBIYDN010000069.1"/>
</dbReference>
<evidence type="ECO:0000256" key="3">
    <source>
        <dbReference type="ARBA" id="ARBA00022475"/>
    </source>
</evidence>
<dbReference type="InterPro" id="IPR035906">
    <property type="entry name" value="MetI-like_sf"/>
</dbReference>
<keyword evidence="3" id="KW-1003">Cell membrane</keyword>
<comment type="subcellular location">
    <subcellularLocation>
        <location evidence="1 7">Cell membrane</location>
        <topology evidence="1 7">Multi-pass membrane protein</topology>
    </subcellularLocation>
</comment>
<sequence length="280" mass="30053">MNPALRRFVRDYAAVAGTALLLIIVICAVFGPWFAPYPNDAFDTNPLNSLLPPSAAHWLGTDTLGRDVLSRTILGARVALFVSIVTILGSMMIGVPLGLCAGYFGGASGQVIMRLTDLFLAVPQLILALAFAAIMPPSAGTAILALTLTYWPYFCRVVFGEARRVRSSVFIDALECTRCPRWRIVFAHVLPNVAPAIVVRATIGMGVTILTAAALGFLGLGATPPTPEWGLMIAESRPDLPGGWWQSTFPGIAIFVTVLAFNLLGDSVREVIDPRQRRSS</sequence>
<accession>A0ABW8N2N6</accession>
<evidence type="ECO:0000313" key="10">
    <source>
        <dbReference type="Proteomes" id="UP001620514"/>
    </source>
</evidence>
<keyword evidence="4 7" id="KW-0812">Transmembrane</keyword>
<feature type="transmembrane region" description="Helical" evidence="7">
    <location>
        <begin position="118"/>
        <end position="135"/>
    </location>
</feature>
<reference evidence="9 10" key="1">
    <citation type="submission" date="2024-11" db="EMBL/GenBank/DDBJ databases">
        <title>Using genomics to understand microbial adaptation to soil warming.</title>
        <authorList>
            <person name="Deangelis K.M. PhD."/>
        </authorList>
    </citation>
    <scope>NUCLEOTIDE SEQUENCE [LARGE SCALE GENOMIC DNA]</scope>
    <source>
        <strain evidence="9 10">GAS97</strain>
    </source>
</reference>
<protein>
    <submittedName>
        <fullName evidence="9">Peptide/nickel transport system permease protein</fullName>
    </submittedName>
</protein>
<evidence type="ECO:0000256" key="5">
    <source>
        <dbReference type="ARBA" id="ARBA00022989"/>
    </source>
</evidence>
<dbReference type="PANTHER" id="PTHR43386">
    <property type="entry name" value="OLIGOPEPTIDE TRANSPORT SYSTEM PERMEASE PROTEIN APPC"/>
    <property type="match status" value="1"/>
</dbReference>
<comment type="similarity">
    <text evidence="7">Belongs to the binding-protein-dependent transport system permease family.</text>
</comment>
<keyword evidence="5 7" id="KW-1133">Transmembrane helix</keyword>
<gene>
    <name evidence="9" type="ORF">ABH943_008990</name>
</gene>
<evidence type="ECO:0000259" key="8">
    <source>
        <dbReference type="PROSITE" id="PS50928"/>
    </source>
</evidence>
<evidence type="ECO:0000256" key="7">
    <source>
        <dbReference type="RuleBase" id="RU363032"/>
    </source>
</evidence>
<dbReference type="Pfam" id="PF00528">
    <property type="entry name" value="BPD_transp_1"/>
    <property type="match status" value="1"/>
</dbReference>
<dbReference type="Pfam" id="PF12911">
    <property type="entry name" value="OppC_N"/>
    <property type="match status" value="1"/>
</dbReference>
<feature type="transmembrane region" description="Helical" evidence="7">
    <location>
        <begin position="12"/>
        <end position="35"/>
    </location>
</feature>
<evidence type="ECO:0000256" key="2">
    <source>
        <dbReference type="ARBA" id="ARBA00022448"/>
    </source>
</evidence>
<feature type="transmembrane region" description="Helical" evidence="7">
    <location>
        <begin position="141"/>
        <end position="159"/>
    </location>
</feature>
<keyword evidence="10" id="KW-1185">Reference proteome</keyword>
<evidence type="ECO:0000256" key="6">
    <source>
        <dbReference type="ARBA" id="ARBA00023136"/>
    </source>
</evidence>